<accession>A0A943DAM3</accession>
<protein>
    <submittedName>
        <fullName evidence="1">Uncharacterized protein</fullName>
    </submittedName>
</protein>
<reference evidence="1" key="1">
    <citation type="submission" date="2021-02" db="EMBL/GenBank/DDBJ databases">
        <title>Infant gut strain persistence is associated with maternal origin, phylogeny, and functional potential including surface adhesion and iron acquisition.</title>
        <authorList>
            <person name="Lou Y.C."/>
        </authorList>
    </citation>
    <scope>NUCLEOTIDE SEQUENCE</scope>
    <source>
        <strain evidence="1">L3_101_000M1_dasL3_101_000M1_concoct_87</strain>
    </source>
</reference>
<evidence type="ECO:0000313" key="2">
    <source>
        <dbReference type="Proteomes" id="UP000759273"/>
    </source>
</evidence>
<comment type="caution">
    <text evidence="1">The sequence shown here is derived from an EMBL/GenBank/DDBJ whole genome shotgun (WGS) entry which is preliminary data.</text>
</comment>
<organism evidence="1 2">
    <name type="scientific">Subdoligranulum variabile</name>
    <dbReference type="NCBI Taxonomy" id="214851"/>
    <lineage>
        <taxon>Bacteria</taxon>
        <taxon>Bacillati</taxon>
        <taxon>Bacillota</taxon>
        <taxon>Clostridia</taxon>
        <taxon>Eubacteriales</taxon>
        <taxon>Oscillospiraceae</taxon>
        <taxon>Subdoligranulum</taxon>
    </lineage>
</organism>
<name>A0A943DAM3_9FIRM</name>
<gene>
    <name evidence="1" type="ORF">KHY36_11160</name>
</gene>
<proteinExistence type="predicted"/>
<sequence length="97" mass="11278">MNYTPCCAEDALLVDTRRHGVIRNNICHHGIWQHIEHRYRDIDAFKIYVSDTGRLCAKSLRVYMDTYHPAYAVKLSAKNFGMEDNKKIVPLYAAFCL</sequence>
<dbReference type="EMBL" id="JAGZGG010000029">
    <property type="protein sequence ID" value="MBS5333070.1"/>
    <property type="molecule type" value="Genomic_DNA"/>
</dbReference>
<dbReference type="Proteomes" id="UP000759273">
    <property type="component" value="Unassembled WGS sequence"/>
</dbReference>
<dbReference type="AlphaFoldDB" id="A0A943DAM3"/>
<evidence type="ECO:0000313" key="1">
    <source>
        <dbReference type="EMBL" id="MBS5333070.1"/>
    </source>
</evidence>